<dbReference type="Proteomes" id="UP000231644">
    <property type="component" value="Unassembled WGS sequence"/>
</dbReference>
<accession>A0A1I1Q8X8</accession>
<gene>
    <name evidence="2" type="ORF">SAMN05421762_3535</name>
</gene>
<feature type="compositionally biased region" description="Polar residues" evidence="1">
    <location>
        <begin position="241"/>
        <end position="260"/>
    </location>
</feature>
<dbReference type="OrthoDB" id="9805604at2"/>
<organism evidence="2 3">
    <name type="scientific">Pseudooceanicola nitratireducens</name>
    <dbReference type="NCBI Taxonomy" id="517719"/>
    <lineage>
        <taxon>Bacteria</taxon>
        <taxon>Pseudomonadati</taxon>
        <taxon>Pseudomonadota</taxon>
        <taxon>Alphaproteobacteria</taxon>
        <taxon>Rhodobacterales</taxon>
        <taxon>Paracoccaceae</taxon>
        <taxon>Pseudooceanicola</taxon>
    </lineage>
</organism>
<keyword evidence="2" id="KW-0548">Nucleotidyltransferase</keyword>
<dbReference type="RefSeq" id="WP_093454880.1">
    <property type="nucleotide sequence ID" value="NZ_FNZG01000006.1"/>
</dbReference>
<protein>
    <submittedName>
        <fullName evidence="2">N-acylneuraminate cytidylyltransferase/CMP-N,N'-diacetyllegionaminic acid synthase</fullName>
    </submittedName>
</protein>
<dbReference type="SUPFAM" id="SSF53448">
    <property type="entry name" value="Nucleotide-diphospho-sugar transferases"/>
    <property type="match status" value="1"/>
</dbReference>
<reference evidence="2 3" key="1">
    <citation type="submission" date="2016-10" db="EMBL/GenBank/DDBJ databases">
        <authorList>
            <person name="de Groot N.N."/>
        </authorList>
    </citation>
    <scope>NUCLEOTIDE SEQUENCE [LARGE SCALE GENOMIC DNA]</scope>
    <source>
        <strain evidence="2 3">DSM 29619</strain>
    </source>
</reference>
<sequence>MIGGKKVLALIPARAGSKGLPDKNIRPLMGKPLLAWPIAAALAARAVDRVILSTDSEDYARIGRAHGAETPFLRPADLASDTAPSIGFILHALDTLAAEGEVYDYLVLLEPTSPLTEGGDIDAALQALDDARPQGITAAVGIAPMETQHPAFAVRRDAGTGAITPYAGGSFATLPRRQDLEPVFALDGSFYISTPQALRDERGFCHDNTMGVPTDREKALEVDDLVDFLCIEAILTHRQSHLGQSHPSQTHLRSSIGDQT</sequence>
<keyword evidence="3" id="KW-1185">Reference proteome</keyword>
<dbReference type="CDD" id="cd02513">
    <property type="entry name" value="CMP-NeuAc_Synthase"/>
    <property type="match status" value="1"/>
</dbReference>
<dbReference type="PANTHER" id="PTHR21485">
    <property type="entry name" value="HAD SUPERFAMILY MEMBERS CMAS AND KDSC"/>
    <property type="match status" value="1"/>
</dbReference>
<name>A0A1I1Q8X8_9RHOB</name>
<dbReference type="PANTHER" id="PTHR21485:SF6">
    <property type="entry name" value="N-ACYLNEURAMINATE CYTIDYLYLTRANSFERASE-RELATED"/>
    <property type="match status" value="1"/>
</dbReference>
<proteinExistence type="predicted"/>
<evidence type="ECO:0000256" key="1">
    <source>
        <dbReference type="SAM" id="MobiDB-lite"/>
    </source>
</evidence>
<feature type="region of interest" description="Disordered" evidence="1">
    <location>
        <begin position="240"/>
        <end position="260"/>
    </location>
</feature>
<evidence type="ECO:0000313" key="2">
    <source>
        <dbReference type="EMBL" id="SFD18616.1"/>
    </source>
</evidence>
<dbReference type="Gene3D" id="3.90.550.10">
    <property type="entry name" value="Spore Coat Polysaccharide Biosynthesis Protein SpsA, Chain A"/>
    <property type="match status" value="1"/>
</dbReference>
<keyword evidence="2" id="KW-0808">Transferase</keyword>
<dbReference type="InterPro" id="IPR003329">
    <property type="entry name" value="Cytidylyl_trans"/>
</dbReference>
<dbReference type="STRING" id="517719.SAMN05421762_3535"/>
<dbReference type="Pfam" id="PF02348">
    <property type="entry name" value="CTP_transf_3"/>
    <property type="match status" value="1"/>
</dbReference>
<dbReference type="InterPro" id="IPR050793">
    <property type="entry name" value="CMP-NeuNAc_synthase"/>
</dbReference>
<dbReference type="InterPro" id="IPR029044">
    <property type="entry name" value="Nucleotide-diphossugar_trans"/>
</dbReference>
<evidence type="ECO:0000313" key="3">
    <source>
        <dbReference type="Proteomes" id="UP000231644"/>
    </source>
</evidence>
<dbReference type="AlphaFoldDB" id="A0A1I1Q8X8"/>
<dbReference type="EMBL" id="FOLX01000003">
    <property type="protein sequence ID" value="SFD18616.1"/>
    <property type="molecule type" value="Genomic_DNA"/>
</dbReference>
<dbReference type="GO" id="GO:0008781">
    <property type="term" value="F:N-acylneuraminate cytidylyltransferase activity"/>
    <property type="evidence" value="ECO:0007669"/>
    <property type="project" value="TreeGrafter"/>
</dbReference>